<dbReference type="GeneID" id="94175161"/>
<name>A0A836KTG6_LEIEN</name>
<organism evidence="1 2">
    <name type="scientific">Leishmania enriettii</name>
    <dbReference type="NCBI Taxonomy" id="5663"/>
    <lineage>
        <taxon>Eukaryota</taxon>
        <taxon>Discoba</taxon>
        <taxon>Euglenozoa</taxon>
        <taxon>Kinetoplastea</taxon>
        <taxon>Metakinetoplastina</taxon>
        <taxon>Trypanosomatida</taxon>
        <taxon>Trypanosomatidae</taxon>
        <taxon>Leishmaniinae</taxon>
        <taxon>Leishmania</taxon>
    </lineage>
</organism>
<dbReference type="Proteomes" id="UP000674179">
    <property type="component" value="Chromosome 4"/>
</dbReference>
<reference evidence="1 2" key="1">
    <citation type="submission" date="2021-02" db="EMBL/GenBank/DDBJ databases">
        <title>Leishmania (Mundinia) enrietti genome sequencing and assembly.</title>
        <authorList>
            <person name="Almutairi H."/>
            <person name="Gatherer D."/>
        </authorList>
    </citation>
    <scope>NUCLEOTIDE SEQUENCE [LARGE SCALE GENOMIC DNA]</scope>
    <source>
        <strain evidence="1">CUR178</strain>
    </source>
</reference>
<proteinExistence type="predicted"/>
<comment type="caution">
    <text evidence="1">The sequence shown here is derived from an EMBL/GenBank/DDBJ whole genome shotgun (WGS) entry which is preliminary data.</text>
</comment>
<evidence type="ECO:0000313" key="1">
    <source>
        <dbReference type="EMBL" id="KAG5486649.1"/>
    </source>
</evidence>
<dbReference type="KEGG" id="lenr:94175161"/>
<protein>
    <submittedName>
        <fullName evidence="1">Uncharacterized protein</fullName>
    </submittedName>
</protein>
<evidence type="ECO:0000313" key="2">
    <source>
        <dbReference type="Proteomes" id="UP000674179"/>
    </source>
</evidence>
<dbReference type="RefSeq" id="XP_067695983.1">
    <property type="nucleotide sequence ID" value="XM_067839651.1"/>
</dbReference>
<keyword evidence="2" id="KW-1185">Reference proteome</keyword>
<dbReference type="EMBL" id="JAFHKP010000004">
    <property type="protein sequence ID" value="KAG5486649.1"/>
    <property type="molecule type" value="Genomic_DNA"/>
</dbReference>
<dbReference type="AlphaFoldDB" id="A0A836KTG6"/>
<accession>A0A836KTG6</accession>
<dbReference type="OrthoDB" id="5835829at2759"/>
<gene>
    <name evidence="1" type="ORF">CUR178_08016</name>
</gene>
<sequence length="207" mass="22959">MAAELIPRLCALSKENTVRYWQQVRVEQVGATAASLTGVEFSVDPRAMASASIREEEARRTWKVTCLCAGKLPDVTMTRPIAGSLPAQPTLLLRSLLERCILHWTTARLLMPVFAVLIFFSRRPPSLSCSITQHPASQPLQCANASQTDRSLSCGWITREPNGTRCTASPVRGGGVWSRALFERHDVHDRAQIVQKEWASHEVLPTL</sequence>